<gene>
    <name evidence="6" type="ORF">GCM10010358_77900</name>
</gene>
<dbReference type="Proteomes" id="UP000619244">
    <property type="component" value="Unassembled WGS sequence"/>
</dbReference>
<comment type="similarity">
    <text evidence="1">Belongs to the transposase IS21/IS408/IS1162 family.</text>
</comment>
<evidence type="ECO:0000256" key="3">
    <source>
        <dbReference type="ARBA" id="ARBA00023125"/>
    </source>
</evidence>
<dbReference type="GO" id="GO:0032196">
    <property type="term" value="P:transposition"/>
    <property type="evidence" value="ECO:0007669"/>
    <property type="project" value="UniProtKB-KW"/>
</dbReference>
<evidence type="ECO:0000256" key="2">
    <source>
        <dbReference type="ARBA" id="ARBA00022578"/>
    </source>
</evidence>
<organism evidence="6 7">
    <name type="scientific">Streptomyces minutiscleroticus</name>
    <dbReference type="NCBI Taxonomy" id="68238"/>
    <lineage>
        <taxon>Bacteria</taxon>
        <taxon>Bacillati</taxon>
        <taxon>Actinomycetota</taxon>
        <taxon>Actinomycetes</taxon>
        <taxon>Kitasatosporales</taxon>
        <taxon>Streptomycetaceae</taxon>
        <taxon>Streptomyces</taxon>
    </lineage>
</organism>
<evidence type="ECO:0000313" key="7">
    <source>
        <dbReference type="Proteomes" id="UP000619244"/>
    </source>
</evidence>
<accession>A0A918P3A9</accession>
<keyword evidence="3" id="KW-0238">DNA-binding</keyword>
<keyword evidence="7" id="KW-1185">Reference proteome</keyword>
<evidence type="ECO:0000256" key="4">
    <source>
        <dbReference type="ARBA" id="ARBA00023172"/>
    </source>
</evidence>
<dbReference type="PANTHER" id="PTHR35004">
    <property type="entry name" value="TRANSPOSASE RV3428C-RELATED"/>
    <property type="match status" value="1"/>
</dbReference>
<evidence type="ECO:0000256" key="1">
    <source>
        <dbReference type="ARBA" id="ARBA00009277"/>
    </source>
</evidence>
<name>A0A918P3A9_9ACTN</name>
<evidence type="ECO:0000259" key="5">
    <source>
        <dbReference type="PROSITE" id="PS50531"/>
    </source>
</evidence>
<dbReference type="EMBL" id="BMVU01000093">
    <property type="protein sequence ID" value="GGY14118.1"/>
    <property type="molecule type" value="Genomic_DNA"/>
</dbReference>
<keyword evidence="4" id="KW-0233">DNA recombination</keyword>
<dbReference type="GO" id="GO:0006310">
    <property type="term" value="P:DNA recombination"/>
    <property type="evidence" value="ECO:0007669"/>
    <property type="project" value="UniProtKB-KW"/>
</dbReference>
<feature type="domain" description="HTH IS21-type" evidence="5">
    <location>
        <begin position="108"/>
        <end position="170"/>
    </location>
</feature>
<evidence type="ECO:0000313" key="6">
    <source>
        <dbReference type="EMBL" id="GGY14118.1"/>
    </source>
</evidence>
<protein>
    <recommendedName>
        <fullName evidence="5">HTH IS21-type domain-containing protein</fullName>
    </recommendedName>
</protein>
<comment type="caution">
    <text evidence="6">The sequence shown here is derived from an EMBL/GenBank/DDBJ whole genome shotgun (WGS) entry which is preliminary data.</text>
</comment>
<proteinExistence type="inferred from homology"/>
<reference evidence="6" key="1">
    <citation type="journal article" date="2014" name="Int. J. Syst. Evol. Microbiol.">
        <title>Complete genome sequence of Corynebacterium casei LMG S-19264T (=DSM 44701T), isolated from a smear-ripened cheese.</title>
        <authorList>
            <consortium name="US DOE Joint Genome Institute (JGI-PGF)"/>
            <person name="Walter F."/>
            <person name="Albersmeier A."/>
            <person name="Kalinowski J."/>
            <person name="Ruckert C."/>
        </authorList>
    </citation>
    <scope>NUCLEOTIDE SEQUENCE</scope>
    <source>
        <strain evidence="6">JCM 4790</strain>
    </source>
</reference>
<dbReference type="PROSITE" id="PS50531">
    <property type="entry name" value="HTH_IS21"/>
    <property type="match status" value="1"/>
</dbReference>
<keyword evidence="2" id="KW-0815">Transposition</keyword>
<dbReference type="InterPro" id="IPR017894">
    <property type="entry name" value="HTH_IS21_transposase_type"/>
</dbReference>
<sequence>MPAAVSSPIPAVLVKLGPLGGGRIADLRPYLDLVPDPRARRGRWYSLTAIGSERILWPRWNEFGGPRGLIGKCVFVRSGPRGGLAVGASLCSDSQGARMDGPRTKVELFAAIRRDARVEKLSIRELSRRYGVHRRLVREALTSPWPTARKPMPPRASVLDPYKHLIDSILRADLDAPRKQRHTAKRVFDRLVDEHGMEDVSYGRVRDYIRRRKPEIWVEEGRGPPAVFIPQTHRPGEEAEVDFGDVCITLNGVRTLCYLFVFRLSFSGRPSTASSSRRGRKPSSKATSTPLKCWEEYLVGKFATTT</sequence>
<reference evidence="6" key="2">
    <citation type="submission" date="2020-09" db="EMBL/GenBank/DDBJ databases">
        <authorList>
            <person name="Sun Q."/>
            <person name="Ohkuma M."/>
        </authorList>
    </citation>
    <scope>NUCLEOTIDE SEQUENCE</scope>
    <source>
        <strain evidence="6">JCM 4790</strain>
    </source>
</reference>
<dbReference type="AlphaFoldDB" id="A0A918P3A9"/>
<dbReference type="GO" id="GO:0003677">
    <property type="term" value="F:DNA binding"/>
    <property type="evidence" value="ECO:0007669"/>
    <property type="project" value="UniProtKB-KW"/>
</dbReference>